<dbReference type="SUPFAM" id="SSF52047">
    <property type="entry name" value="RNI-like"/>
    <property type="match status" value="4"/>
</dbReference>
<dbReference type="InterPro" id="IPR032675">
    <property type="entry name" value="LRR_dom_sf"/>
</dbReference>
<keyword evidence="2" id="KW-0677">Repeat</keyword>
<evidence type="ECO:0000256" key="5">
    <source>
        <dbReference type="SAM" id="MobiDB-lite"/>
    </source>
</evidence>
<accession>A0AAV6GLC5</accession>
<dbReference type="Gene3D" id="1.10.533.20">
    <property type="match status" value="1"/>
</dbReference>
<dbReference type="InterPro" id="IPR001611">
    <property type="entry name" value="Leu-rich_rpt"/>
</dbReference>
<evidence type="ECO:0000256" key="1">
    <source>
        <dbReference type="ARBA" id="ARBA00022614"/>
    </source>
</evidence>
<sequence>MENTDSEDGVLSVLEQQSLNLVEVISAQRPHVLDQLQNQVEGSVRDQLLQLTSPRDKAAWLVDHFHNVGPVECGRFLEIVCMCCEDMPMFLESQLMSVSGFVTGDVGNQHQTKRSTTVQISAKRPRLDHVQSYTDETKSLLLQKHKSFTKNVVSEVRLDETLVSLRRRIVPRGRDKAARVQVTTSASSSSSSSDLQDSEEACVEDRVAVTSLLKTTGQATVLLGVAGSGKTLLVYSLGQRWAQDAYPALKLLFLLEFRQLNAVSRPISLKDLLFRFFLPAESDDQAEAVLDYVVSNPEKVCFIFDGYDEFRGKFANPGDLRGAFDPRCPLPVAELLSGLCGQKILPRCTLLVTCRPRDVTDLFDSSGCRIGELLGFEQEHIREYVRHYFQKRDEALKELAVSNLTSSRHLLTMCHVPALCHLCCVCLEHLFAREGPSTTTPLPATLTQIYFQILAAFLSRRTPPARDGAASRMSGARLDSVTQVLAKHAGLLRELGRLALEGLEESRIVFAAERLRPELAEFGSRTGLLCPVELTLEDGERQPGVSFMHLTMQEFLAGLHLMTSAEVSDTQFKKKLTLKTQWRAKNEPKTVFTDSLQLYLCGFLASTCTPYLIQLASGGAKHMVQKRRTHVVKVLESFAGSANLSGPKMVELCRCAHESQDVQLAAKVGSRQCFELRNIRVTPVDLEALAFVVSAAGESIALDFGGCSMEPESLDLLDGCRNVEALIFRSRKYDDVFAEMLSAVIPKLQTLKRLHLTSANLTEVGAATLVQALKNCPLIEHVDLSNNNITDRSLEKIMDTFPQVSNLKTVLLGRNIYTWNGLFRLVKMMMTCDTLQLVLVKGASVTKTEEVHEFNLHFIGRKSESNLNNLDQDSETSKTLVWTDYNLSVPRLKDLCDALKSYQGLTKLNLSRNWLGNQGVMKLLKLLSALGTIQEVIVSENGVDMDGMVLIADLLSKDTGLSQVDASDCGGKGLVLKFLPRKSKPIPASQQTQSQMRKRLDSEDTKQQGDQLRKTFCLKHSTIQPANMDRLCKKLKHCPGMLNLDFSFGTFEDNTINKLVKNLPSMMGLHLLSLSHVQMSTDGALLLVRSLTDCPRVKAVELRPRGEAFIKFWELKAEHATCKLTQYKLNSRNVKKLSEILEPCARISDLDLSSNRLQDEGVEILMDWLPKLRIGNSVNLNDNGLTQAGALHLANSISTCEKVAAVNVSLGDEEKSLIRFMQESVQEKSLSLRECHFRPEDLQKLVEILCRCPKLVNLELSYNTLHNESLSILKRLAQLCALQNLEMRKNGLCPDVIEELFQNISHYHPQWTIRIEEEWMSKEAVVVLVADCLKVNANIKEIGVTNTLLTVSLSGNANLANHSAHSVDTPSSLTSIRFANSEIMGHHLVLLKPVLSASSLLQEIDLSLKNIGIDGTEFLTSTMQNLRNLRKLSLYTEQSSEDEVLSIIAALQGCPNLESISLGGYIISDEGAMALRRVLPSLPHIKSIGLSQGSGWSPQGALALIMGVVQCSPLESIRLDHIVLFPNAVICLAQWLQQMTFLKSLRLNRISMGTGDPEELSNTVLSLMASLQGCASIEQIELEGMRLGDSGVQELMKHIPRWTKLRRINLADTSMTDSAGERLVQALTHCTVLEELDLSKNRLGYASVTNLGEILSGLTHLRIFNLSENQVTADGAMSLSAGLMNLKHLTKLHLISIGTPELASVADSLRHCVNIEDISLAWNNCGDEVALVLAKVLPKCVNLRWLDLECNRISREGARALAESLHFSFSIEVVRLWRNPISKDKEYALRQTERD</sequence>
<feature type="domain" description="NACHT" evidence="6">
    <location>
        <begin position="218"/>
        <end position="356"/>
    </location>
</feature>
<dbReference type="PROSITE" id="PS50837">
    <property type="entry name" value="NACHT"/>
    <property type="match status" value="1"/>
</dbReference>
<reference evidence="7" key="1">
    <citation type="submission" date="2020-10" db="EMBL/GenBank/DDBJ databases">
        <title>Chromosome-scale genome assembly of the Allis shad, Alosa alosa.</title>
        <authorList>
            <person name="Margot Z."/>
            <person name="Christophe K."/>
            <person name="Cabau C."/>
            <person name="Louis A."/>
            <person name="Berthelot C."/>
            <person name="Parey E."/>
            <person name="Roest Crollius H."/>
            <person name="Montfort J."/>
            <person name="Robinson-Rechavi M."/>
            <person name="Bucao C."/>
            <person name="Bouchez O."/>
            <person name="Gislard M."/>
            <person name="Lluch J."/>
            <person name="Milhes M."/>
            <person name="Lampietro C."/>
            <person name="Lopez Roques C."/>
            <person name="Donnadieu C."/>
            <person name="Braasch I."/>
            <person name="Desvignes T."/>
            <person name="Postlethwait J."/>
            <person name="Bobe J."/>
            <person name="Guiguen Y."/>
        </authorList>
    </citation>
    <scope>NUCLEOTIDE SEQUENCE</scope>
    <source>
        <strain evidence="7">M-15738</strain>
        <tissue evidence="7">Blood</tissue>
    </source>
</reference>
<feature type="region of interest" description="Disordered" evidence="5">
    <location>
        <begin position="985"/>
        <end position="1007"/>
    </location>
</feature>
<evidence type="ECO:0000256" key="2">
    <source>
        <dbReference type="ARBA" id="ARBA00022737"/>
    </source>
</evidence>
<dbReference type="Gene3D" id="3.40.50.300">
    <property type="entry name" value="P-loop containing nucleotide triphosphate hydrolases"/>
    <property type="match status" value="1"/>
</dbReference>
<evidence type="ECO:0000259" key="6">
    <source>
        <dbReference type="PROSITE" id="PS50837"/>
    </source>
</evidence>
<evidence type="ECO:0000313" key="7">
    <source>
        <dbReference type="EMBL" id="KAG5273611.1"/>
    </source>
</evidence>
<dbReference type="Proteomes" id="UP000823561">
    <property type="component" value="Chromosome 11"/>
</dbReference>
<keyword evidence="1" id="KW-0433">Leucine-rich repeat</keyword>
<dbReference type="EMBL" id="JADWDJ010000011">
    <property type="protein sequence ID" value="KAG5273611.1"/>
    <property type="molecule type" value="Genomic_DNA"/>
</dbReference>
<dbReference type="GO" id="GO:0045944">
    <property type="term" value="P:positive regulation of transcription by RNA polymerase II"/>
    <property type="evidence" value="ECO:0007669"/>
    <property type="project" value="TreeGrafter"/>
</dbReference>
<dbReference type="InterPro" id="IPR041267">
    <property type="entry name" value="NLRP_HD2"/>
</dbReference>
<keyword evidence="3" id="KW-0547">Nucleotide-binding</keyword>
<gene>
    <name evidence="7" type="ORF">AALO_G00153420</name>
</gene>
<dbReference type="InterPro" id="IPR027417">
    <property type="entry name" value="P-loop_NTPase"/>
</dbReference>
<proteinExistence type="predicted"/>
<dbReference type="Gene3D" id="3.80.10.10">
    <property type="entry name" value="Ribonuclease Inhibitor"/>
    <property type="match status" value="7"/>
</dbReference>
<keyword evidence="4" id="KW-0067">ATP-binding</keyword>
<comment type="caution">
    <text evidence="7">The sequence shown here is derived from an EMBL/GenBank/DDBJ whole genome shotgun (WGS) entry which is preliminary data.</text>
</comment>
<dbReference type="Pfam" id="PF13516">
    <property type="entry name" value="LRR_6"/>
    <property type="match status" value="6"/>
</dbReference>
<organism evidence="7 8">
    <name type="scientific">Alosa alosa</name>
    <name type="common">allis shad</name>
    <dbReference type="NCBI Taxonomy" id="278164"/>
    <lineage>
        <taxon>Eukaryota</taxon>
        <taxon>Metazoa</taxon>
        <taxon>Chordata</taxon>
        <taxon>Craniata</taxon>
        <taxon>Vertebrata</taxon>
        <taxon>Euteleostomi</taxon>
        <taxon>Actinopterygii</taxon>
        <taxon>Neopterygii</taxon>
        <taxon>Teleostei</taxon>
        <taxon>Clupei</taxon>
        <taxon>Clupeiformes</taxon>
        <taxon>Clupeoidei</taxon>
        <taxon>Clupeidae</taxon>
        <taxon>Alosa</taxon>
    </lineage>
</organism>
<evidence type="ECO:0000313" key="8">
    <source>
        <dbReference type="Proteomes" id="UP000823561"/>
    </source>
</evidence>
<dbReference type="InterPro" id="IPR007111">
    <property type="entry name" value="NACHT_NTPase"/>
</dbReference>
<dbReference type="Pfam" id="PF05729">
    <property type="entry name" value="NACHT"/>
    <property type="match status" value="1"/>
</dbReference>
<dbReference type="PANTHER" id="PTHR47189">
    <property type="entry name" value="MHC CLASS II TRANSACTIVATOR"/>
    <property type="match status" value="1"/>
</dbReference>
<dbReference type="PANTHER" id="PTHR47189:SF1">
    <property type="entry name" value="MHC CLASS II TRANSACTIVATOR"/>
    <property type="match status" value="1"/>
</dbReference>
<dbReference type="GO" id="GO:0045345">
    <property type="term" value="P:positive regulation of MHC class I biosynthetic process"/>
    <property type="evidence" value="ECO:0007669"/>
    <property type="project" value="TreeGrafter"/>
</dbReference>
<feature type="region of interest" description="Disordered" evidence="5">
    <location>
        <begin position="176"/>
        <end position="199"/>
    </location>
</feature>
<evidence type="ECO:0000256" key="3">
    <source>
        <dbReference type="ARBA" id="ARBA00022741"/>
    </source>
</evidence>
<dbReference type="GO" id="GO:0005524">
    <property type="term" value="F:ATP binding"/>
    <property type="evidence" value="ECO:0007669"/>
    <property type="project" value="UniProtKB-KW"/>
</dbReference>
<protein>
    <recommendedName>
        <fullName evidence="6">NACHT domain-containing protein</fullName>
    </recommendedName>
</protein>
<feature type="compositionally biased region" description="Basic and acidic residues" evidence="5">
    <location>
        <begin position="998"/>
        <end position="1007"/>
    </location>
</feature>
<dbReference type="SMART" id="SM00368">
    <property type="entry name" value="LRR_RI"/>
    <property type="match status" value="14"/>
</dbReference>
<dbReference type="InterPro" id="IPR006553">
    <property type="entry name" value="Leu-rich_rpt_Cys-con_subtyp"/>
</dbReference>
<name>A0AAV6GLC5_9TELE</name>
<dbReference type="GO" id="GO:0045348">
    <property type="term" value="P:positive regulation of MHC class II biosynthetic process"/>
    <property type="evidence" value="ECO:0007669"/>
    <property type="project" value="TreeGrafter"/>
</dbReference>
<dbReference type="SMART" id="SM00367">
    <property type="entry name" value="LRR_CC"/>
    <property type="match status" value="8"/>
</dbReference>
<keyword evidence="8" id="KW-1185">Reference proteome</keyword>
<dbReference type="Pfam" id="PF17776">
    <property type="entry name" value="NLRC4_HD2"/>
    <property type="match status" value="1"/>
</dbReference>
<evidence type="ECO:0000256" key="4">
    <source>
        <dbReference type="ARBA" id="ARBA00022840"/>
    </source>
</evidence>
<dbReference type="SUPFAM" id="SSF52540">
    <property type="entry name" value="P-loop containing nucleoside triphosphate hydrolases"/>
    <property type="match status" value="1"/>
</dbReference>